<gene>
    <name evidence="14" type="ORF">COS09_01315</name>
</gene>
<evidence type="ECO:0000313" key="15">
    <source>
        <dbReference type="Proteomes" id="UP000230766"/>
    </source>
</evidence>
<dbReference type="NCBIfam" id="TIGR00396">
    <property type="entry name" value="leuS_bact"/>
    <property type="match status" value="1"/>
</dbReference>
<feature type="non-terminal residue" evidence="14">
    <location>
        <position position="538"/>
    </location>
</feature>
<keyword evidence="5 10" id="KW-0067">ATP-binding</keyword>
<proteinExistence type="inferred from homology"/>
<evidence type="ECO:0000256" key="3">
    <source>
        <dbReference type="ARBA" id="ARBA00022598"/>
    </source>
</evidence>
<comment type="caution">
    <text evidence="14">The sequence shown here is derived from an EMBL/GenBank/DDBJ whole genome shotgun (WGS) entry which is preliminary data.</text>
</comment>
<accession>A0A2M7EBK5</accession>
<comment type="similarity">
    <text evidence="1 10">Belongs to the class-I aminoacyl-tRNA synthetase family.</text>
</comment>
<dbReference type="GO" id="GO:0006429">
    <property type="term" value="P:leucyl-tRNA aminoacylation"/>
    <property type="evidence" value="ECO:0007669"/>
    <property type="project" value="UniProtKB-UniRule"/>
</dbReference>
<evidence type="ECO:0000313" key="14">
    <source>
        <dbReference type="EMBL" id="PIV65117.1"/>
    </source>
</evidence>
<evidence type="ECO:0000256" key="2">
    <source>
        <dbReference type="ARBA" id="ARBA00013164"/>
    </source>
</evidence>
<dbReference type="GO" id="GO:0005524">
    <property type="term" value="F:ATP binding"/>
    <property type="evidence" value="ECO:0007669"/>
    <property type="project" value="UniProtKB-KW"/>
</dbReference>
<dbReference type="InterPro" id="IPR001412">
    <property type="entry name" value="aa-tRNA-synth_I_CS"/>
</dbReference>
<dbReference type="Pfam" id="PF13603">
    <property type="entry name" value="tRNA-synt_1_2"/>
    <property type="match status" value="1"/>
</dbReference>
<dbReference type="Gene3D" id="1.10.730.10">
    <property type="entry name" value="Isoleucyl-tRNA Synthetase, Domain 1"/>
    <property type="match status" value="1"/>
</dbReference>
<dbReference type="Proteomes" id="UP000230766">
    <property type="component" value="Unassembled WGS sequence"/>
</dbReference>
<keyword evidence="6 10" id="KW-0648">Protein biosynthesis</keyword>
<evidence type="ECO:0000256" key="10">
    <source>
        <dbReference type="RuleBase" id="RU363035"/>
    </source>
</evidence>
<evidence type="ECO:0000256" key="8">
    <source>
        <dbReference type="ARBA" id="ARBA00047469"/>
    </source>
</evidence>
<dbReference type="InterPro" id="IPR002302">
    <property type="entry name" value="Leu-tRNA-ligase"/>
</dbReference>
<dbReference type="InterPro" id="IPR014729">
    <property type="entry name" value="Rossmann-like_a/b/a_fold"/>
</dbReference>
<dbReference type="Gene3D" id="3.40.50.620">
    <property type="entry name" value="HUPs"/>
    <property type="match status" value="2"/>
</dbReference>
<feature type="domain" description="Methionyl/Leucyl tRNA synthetase" evidence="12">
    <location>
        <begin position="40"/>
        <end position="180"/>
    </location>
</feature>
<sequence>MPYNPQKIGKKWQKIWGKIGIFKALDKSKKPKFYCLDMFPYPSAEGLHVGHLRGYTFSDVISKKKMMEGYNVLHPMGWDAFGLPAENFAIKTGIHPVLTTKKAIKNIKKQLISTGFGYDWQREINSSQPEYYKWTQWMFLKLYKRDLAYKKEAPVNFCPSCKTVLAREQVIDGKCERCDSLVEKKYLKQWFFKITDYAERLLNDLEKIDWPEKIKVMQRNWIGKSEGTEIKFLISNSQFLIDIFTTRADTLFGCTYVVVAPEYPLIEELKPQISNWKEIEKYMEEAKKKTEIERLAEDYNPPTAQAKTGIELKGIKAVNPINNQEVPIFVADYVLMEYGTGAIMAVPAHDQRDLLFAKKYNLPIVEVIKSVDGKSSVETTAFEEDGILTNSGVFNGLDSTKAKEEITKYLEKRNLGKRAIHYKLRDWLISRQRYWGAPIPIIYCPKCGGIPVPEQNLPVLLLKIKDFKPTGKGESPLAKVEKFVKVKCPKCGKSARRETDTLDTFVCSSWYFLRYVDPKNQKEFASKGKIKNWLPVDL</sequence>
<dbReference type="PRINTS" id="PR00985">
    <property type="entry name" value="TRNASYNTHLEU"/>
</dbReference>
<evidence type="ECO:0000256" key="4">
    <source>
        <dbReference type="ARBA" id="ARBA00022741"/>
    </source>
</evidence>
<dbReference type="PANTHER" id="PTHR43740:SF2">
    <property type="entry name" value="LEUCINE--TRNA LIGASE, MITOCHONDRIAL"/>
    <property type="match status" value="1"/>
</dbReference>
<organism evidence="14 15">
    <name type="scientific">Candidatus Nealsonbacteria bacterium CG01_land_8_20_14_3_00_12</name>
    <dbReference type="NCBI Taxonomy" id="1974697"/>
    <lineage>
        <taxon>Bacteria</taxon>
        <taxon>Candidatus Nealsoniibacteriota</taxon>
    </lineage>
</organism>
<evidence type="ECO:0000256" key="7">
    <source>
        <dbReference type="ARBA" id="ARBA00023146"/>
    </source>
</evidence>
<evidence type="ECO:0000256" key="5">
    <source>
        <dbReference type="ARBA" id="ARBA00022840"/>
    </source>
</evidence>
<keyword evidence="7 10" id="KW-0030">Aminoacyl-tRNA synthetase</keyword>
<dbReference type="InterPro" id="IPR002300">
    <property type="entry name" value="aa-tRNA-synth_Ia"/>
</dbReference>
<dbReference type="PROSITE" id="PS00178">
    <property type="entry name" value="AA_TRNA_LIGASE_I"/>
    <property type="match status" value="1"/>
</dbReference>
<dbReference type="SUPFAM" id="SSF52374">
    <property type="entry name" value="Nucleotidylyl transferase"/>
    <property type="match status" value="1"/>
</dbReference>
<dbReference type="GO" id="GO:0002161">
    <property type="term" value="F:aminoacyl-tRNA deacylase activity"/>
    <property type="evidence" value="ECO:0007669"/>
    <property type="project" value="InterPro"/>
</dbReference>
<dbReference type="AlphaFoldDB" id="A0A2M7EBK5"/>
<evidence type="ECO:0000256" key="6">
    <source>
        <dbReference type="ARBA" id="ARBA00022917"/>
    </source>
</evidence>
<dbReference type="SUPFAM" id="SSF50677">
    <property type="entry name" value="ValRS/IleRS/LeuRS editing domain"/>
    <property type="match status" value="1"/>
</dbReference>
<dbReference type="PANTHER" id="PTHR43740">
    <property type="entry name" value="LEUCYL-TRNA SYNTHETASE"/>
    <property type="match status" value="1"/>
</dbReference>
<name>A0A2M7EBK5_9BACT</name>
<evidence type="ECO:0000259" key="13">
    <source>
        <dbReference type="Pfam" id="PF13603"/>
    </source>
</evidence>
<evidence type="ECO:0000256" key="9">
    <source>
        <dbReference type="NCBIfam" id="TIGR00396"/>
    </source>
</evidence>
<keyword evidence="4 10" id="KW-0547">Nucleotide-binding</keyword>
<feature type="domain" description="Leucyl-tRNA synthetase editing" evidence="13">
    <location>
        <begin position="219"/>
        <end position="411"/>
    </location>
</feature>
<reference evidence="15" key="1">
    <citation type="submission" date="2017-09" db="EMBL/GenBank/DDBJ databases">
        <title>Depth-based differentiation of microbial function through sediment-hosted aquifers and enrichment of novel symbionts in the deep terrestrial subsurface.</title>
        <authorList>
            <person name="Probst A.J."/>
            <person name="Ladd B."/>
            <person name="Jarett J.K."/>
            <person name="Geller-Mcgrath D.E."/>
            <person name="Sieber C.M.K."/>
            <person name="Emerson J.B."/>
            <person name="Anantharaman K."/>
            <person name="Thomas B.C."/>
            <person name="Malmstrom R."/>
            <person name="Stieglmeier M."/>
            <person name="Klingl A."/>
            <person name="Woyke T."/>
            <person name="Ryan C.M."/>
            <person name="Banfield J.F."/>
        </authorList>
    </citation>
    <scope>NUCLEOTIDE SEQUENCE [LARGE SCALE GENOMIC DNA]</scope>
</reference>
<dbReference type="InterPro" id="IPR009008">
    <property type="entry name" value="Val/Leu/Ile-tRNA-synth_edit"/>
</dbReference>
<evidence type="ECO:0000259" key="12">
    <source>
        <dbReference type="Pfam" id="PF09334"/>
    </source>
</evidence>
<dbReference type="FunFam" id="3.40.50.620:FF:000003">
    <property type="entry name" value="Leucine--tRNA ligase"/>
    <property type="match status" value="1"/>
</dbReference>
<evidence type="ECO:0000256" key="1">
    <source>
        <dbReference type="ARBA" id="ARBA00005594"/>
    </source>
</evidence>
<dbReference type="EMBL" id="PETJ01000032">
    <property type="protein sequence ID" value="PIV65117.1"/>
    <property type="molecule type" value="Genomic_DNA"/>
</dbReference>
<dbReference type="GO" id="GO:0004823">
    <property type="term" value="F:leucine-tRNA ligase activity"/>
    <property type="evidence" value="ECO:0007669"/>
    <property type="project" value="UniProtKB-UniRule"/>
</dbReference>
<protein>
    <recommendedName>
        <fullName evidence="2 9">Leucine--tRNA ligase</fullName>
        <ecNumber evidence="2 9">6.1.1.4</ecNumber>
    </recommendedName>
</protein>
<evidence type="ECO:0000259" key="11">
    <source>
        <dbReference type="Pfam" id="PF00133"/>
    </source>
</evidence>
<dbReference type="InterPro" id="IPR025709">
    <property type="entry name" value="Leu_tRNA-synth_edit"/>
</dbReference>
<dbReference type="CDD" id="cd00812">
    <property type="entry name" value="LeuRS_core"/>
    <property type="match status" value="1"/>
</dbReference>
<feature type="domain" description="Aminoacyl-tRNA synthetase class Ia" evidence="11">
    <location>
        <begin position="424"/>
        <end position="525"/>
    </location>
</feature>
<dbReference type="Pfam" id="PF00133">
    <property type="entry name" value="tRNA-synt_1"/>
    <property type="match status" value="1"/>
</dbReference>
<dbReference type="InterPro" id="IPR015413">
    <property type="entry name" value="Methionyl/Leucyl_tRNA_Synth"/>
</dbReference>
<dbReference type="Pfam" id="PF09334">
    <property type="entry name" value="tRNA-synt_1g"/>
    <property type="match status" value="1"/>
</dbReference>
<dbReference type="GO" id="GO:0005829">
    <property type="term" value="C:cytosol"/>
    <property type="evidence" value="ECO:0007669"/>
    <property type="project" value="TreeGrafter"/>
</dbReference>
<dbReference type="EC" id="6.1.1.4" evidence="2 9"/>
<keyword evidence="3 10" id="KW-0436">Ligase</keyword>
<comment type="catalytic activity">
    <reaction evidence="8">
        <text>tRNA(Leu) + L-leucine + ATP = L-leucyl-tRNA(Leu) + AMP + diphosphate</text>
        <dbReference type="Rhea" id="RHEA:11688"/>
        <dbReference type="Rhea" id="RHEA-COMP:9613"/>
        <dbReference type="Rhea" id="RHEA-COMP:9622"/>
        <dbReference type="ChEBI" id="CHEBI:30616"/>
        <dbReference type="ChEBI" id="CHEBI:33019"/>
        <dbReference type="ChEBI" id="CHEBI:57427"/>
        <dbReference type="ChEBI" id="CHEBI:78442"/>
        <dbReference type="ChEBI" id="CHEBI:78494"/>
        <dbReference type="ChEBI" id="CHEBI:456215"/>
        <dbReference type="EC" id="6.1.1.4"/>
    </reaction>
</comment>